<gene>
    <name evidence="1" type="ORF">JYK14_10270</name>
</gene>
<dbReference type="EMBL" id="JAFIRR010000061">
    <property type="protein sequence ID" value="MCO6416546.1"/>
    <property type="molecule type" value="Genomic_DNA"/>
</dbReference>
<name>A0ABT1D3P9_9PROT</name>
<dbReference type="Gene3D" id="3.40.30.10">
    <property type="entry name" value="Glutaredoxin"/>
    <property type="match status" value="1"/>
</dbReference>
<organism evidence="1 2">
    <name type="scientific">Siccirubricoccus soli</name>
    <dbReference type="NCBI Taxonomy" id="2899147"/>
    <lineage>
        <taxon>Bacteria</taxon>
        <taxon>Pseudomonadati</taxon>
        <taxon>Pseudomonadota</taxon>
        <taxon>Alphaproteobacteria</taxon>
        <taxon>Acetobacterales</taxon>
        <taxon>Roseomonadaceae</taxon>
        <taxon>Siccirubricoccus</taxon>
    </lineage>
</organism>
<protein>
    <recommendedName>
        <fullName evidence="3">Redoxin domain-containing protein</fullName>
    </recommendedName>
</protein>
<sequence>MDLVVFAYPVASPFDSGDGGLCLAASCAAHLRTLEGVTRGPLGKRLMVFGVSQQSWLVQEELAARLGITFTLVSDITGIVKDMFGLKTKRLGRRDRLVPTLLLLSGAIEIQRYEGPELNHLDLGQAISTAYHHR</sequence>
<evidence type="ECO:0008006" key="3">
    <source>
        <dbReference type="Google" id="ProtNLM"/>
    </source>
</evidence>
<dbReference type="RefSeq" id="WP_252953156.1">
    <property type="nucleotide sequence ID" value="NZ_JAFIRR010000061.1"/>
</dbReference>
<evidence type="ECO:0000313" key="2">
    <source>
        <dbReference type="Proteomes" id="UP001523392"/>
    </source>
</evidence>
<keyword evidence="2" id="KW-1185">Reference proteome</keyword>
<reference evidence="1 2" key="1">
    <citation type="submission" date="2021-12" db="EMBL/GenBank/DDBJ databases">
        <title>Siccirubricoccus leaddurans sp. nov., a high concentration Zn2+ tolerance bacterium.</title>
        <authorList>
            <person name="Cao Y."/>
        </authorList>
    </citation>
    <scope>NUCLEOTIDE SEQUENCE [LARGE SCALE GENOMIC DNA]</scope>
    <source>
        <strain evidence="1 2">KC 17139</strain>
    </source>
</reference>
<evidence type="ECO:0000313" key="1">
    <source>
        <dbReference type="EMBL" id="MCO6416546.1"/>
    </source>
</evidence>
<proteinExistence type="predicted"/>
<comment type="caution">
    <text evidence="1">The sequence shown here is derived from an EMBL/GenBank/DDBJ whole genome shotgun (WGS) entry which is preliminary data.</text>
</comment>
<accession>A0ABT1D3P9</accession>
<dbReference type="Proteomes" id="UP001523392">
    <property type="component" value="Unassembled WGS sequence"/>
</dbReference>